<dbReference type="Pfam" id="PF24626">
    <property type="entry name" value="SH3_Tf2-1"/>
    <property type="match status" value="1"/>
</dbReference>
<feature type="region of interest" description="Disordered" evidence="1">
    <location>
        <begin position="1"/>
        <end position="21"/>
    </location>
</feature>
<dbReference type="InterPro" id="IPR056924">
    <property type="entry name" value="SH3_Tf2-1"/>
</dbReference>
<dbReference type="AlphaFoldDB" id="A0AAV6W6Q9"/>
<evidence type="ECO:0000313" key="3">
    <source>
        <dbReference type="EMBL" id="KAG8362685.1"/>
    </source>
</evidence>
<sequence>MMSEEEELAYGHNTEIQDENEDDVIVDDMTVSLNALSGNTDMNTLRIKGHKIGTVTYKLDLPPDSLIHPVFHVSLLKKKLGTRHSPSPQLPAINEEVVMLVAIYAMVETGMETMMVVSGRDSAEGGEWPLRQCQQSGNGGCGGVSGGWLDTIRLVWCGGCNVDTSVIP</sequence>
<gene>
    <name evidence="3" type="ORF">BUALT_BualtUnG0050900</name>
</gene>
<feature type="domain" description="Tf2-1-like SH3-like" evidence="2">
    <location>
        <begin position="50"/>
        <end position="78"/>
    </location>
</feature>
<reference evidence="3" key="1">
    <citation type="submission" date="2019-10" db="EMBL/GenBank/DDBJ databases">
        <authorList>
            <person name="Zhang R."/>
            <person name="Pan Y."/>
            <person name="Wang J."/>
            <person name="Ma R."/>
            <person name="Yu S."/>
        </authorList>
    </citation>
    <scope>NUCLEOTIDE SEQUENCE</scope>
    <source>
        <strain evidence="3">LA-IB0</strain>
        <tissue evidence="3">Leaf</tissue>
    </source>
</reference>
<organism evidence="3 4">
    <name type="scientific">Buddleja alternifolia</name>
    <dbReference type="NCBI Taxonomy" id="168488"/>
    <lineage>
        <taxon>Eukaryota</taxon>
        <taxon>Viridiplantae</taxon>
        <taxon>Streptophyta</taxon>
        <taxon>Embryophyta</taxon>
        <taxon>Tracheophyta</taxon>
        <taxon>Spermatophyta</taxon>
        <taxon>Magnoliopsida</taxon>
        <taxon>eudicotyledons</taxon>
        <taxon>Gunneridae</taxon>
        <taxon>Pentapetalae</taxon>
        <taxon>asterids</taxon>
        <taxon>lamiids</taxon>
        <taxon>Lamiales</taxon>
        <taxon>Scrophulariaceae</taxon>
        <taxon>Buddlejeae</taxon>
        <taxon>Buddleja</taxon>
    </lineage>
</organism>
<proteinExistence type="predicted"/>
<evidence type="ECO:0000259" key="2">
    <source>
        <dbReference type="Pfam" id="PF24626"/>
    </source>
</evidence>
<name>A0AAV6W6Q9_9LAMI</name>
<evidence type="ECO:0000313" key="4">
    <source>
        <dbReference type="Proteomes" id="UP000826271"/>
    </source>
</evidence>
<keyword evidence="4" id="KW-1185">Reference proteome</keyword>
<protein>
    <recommendedName>
        <fullName evidence="2">Tf2-1-like SH3-like domain-containing protein</fullName>
    </recommendedName>
</protein>
<accession>A0AAV6W6Q9</accession>
<dbReference type="Proteomes" id="UP000826271">
    <property type="component" value="Unassembled WGS sequence"/>
</dbReference>
<dbReference type="EMBL" id="WHWC01000348">
    <property type="protein sequence ID" value="KAG8362685.1"/>
    <property type="molecule type" value="Genomic_DNA"/>
</dbReference>
<comment type="caution">
    <text evidence="3">The sequence shown here is derived from an EMBL/GenBank/DDBJ whole genome shotgun (WGS) entry which is preliminary data.</text>
</comment>
<evidence type="ECO:0000256" key="1">
    <source>
        <dbReference type="SAM" id="MobiDB-lite"/>
    </source>
</evidence>